<feature type="binding site" evidence="14 15">
    <location>
        <position position="34"/>
    </location>
    <ligand>
        <name>a divalent metal cation</name>
        <dbReference type="ChEBI" id="CHEBI:60240"/>
    </ligand>
</feature>
<comment type="subcellular location">
    <subcellularLocation>
        <location evidence="4 14">Cytoplasm</location>
    </subcellularLocation>
</comment>
<organism evidence="19 20">
    <name type="scientific">Victivallis vadensis</name>
    <dbReference type="NCBI Taxonomy" id="172901"/>
    <lineage>
        <taxon>Bacteria</taxon>
        <taxon>Pseudomonadati</taxon>
        <taxon>Lentisphaerota</taxon>
        <taxon>Lentisphaeria</taxon>
        <taxon>Victivallales</taxon>
        <taxon>Victivallaceae</taxon>
        <taxon>Victivallis</taxon>
    </lineage>
</organism>
<dbReference type="GO" id="GO:0005737">
    <property type="term" value="C:cytoplasm"/>
    <property type="evidence" value="ECO:0007669"/>
    <property type="project" value="UniProtKB-SubCell"/>
</dbReference>
<dbReference type="Gene3D" id="3.30.420.10">
    <property type="entry name" value="Ribonuclease H-like superfamily/Ribonuclease H"/>
    <property type="match status" value="1"/>
</dbReference>
<dbReference type="InterPro" id="IPR024567">
    <property type="entry name" value="RNase_HII/HIII_dom"/>
</dbReference>
<keyword evidence="12 14" id="KW-0378">Hydrolase</keyword>
<dbReference type="InterPro" id="IPR022898">
    <property type="entry name" value="RNase_HII"/>
</dbReference>
<dbReference type="EMBL" id="JABAEW010000012">
    <property type="protein sequence ID" value="NMD86580.1"/>
    <property type="molecule type" value="Genomic_DNA"/>
</dbReference>
<evidence type="ECO:0000256" key="7">
    <source>
        <dbReference type="ARBA" id="ARBA00019179"/>
    </source>
</evidence>
<evidence type="ECO:0000313" key="19">
    <source>
        <dbReference type="EMBL" id="PVY41625.1"/>
    </source>
</evidence>
<keyword evidence="9 14" id="KW-0540">Nuclease</keyword>
<dbReference type="EMBL" id="QEKH01000013">
    <property type="protein sequence ID" value="PVY41625.1"/>
    <property type="molecule type" value="Genomic_DNA"/>
</dbReference>
<dbReference type="InterPro" id="IPR012337">
    <property type="entry name" value="RNaseH-like_sf"/>
</dbReference>
<dbReference type="CDD" id="cd07182">
    <property type="entry name" value="RNase_HII_bacteria_HII_like"/>
    <property type="match status" value="1"/>
</dbReference>
<protein>
    <recommendedName>
        <fullName evidence="7 14">Ribonuclease HII</fullName>
        <shortName evidence="14">RNase HII</shortName>
        <ecNumber evidence="6 14">3.1.26.4</ecNumber>
    </recommendedName>
</protein>
<dbReference type="GO" id="GO:0006298">
    <property type="term" value="P:mismatch repair"/>
    <property type="evidence" value="ECO:0007669"/>
    <property type="project" value="TreeGrafter"/>
</dbReference>
<evidence type="ECO:0000313" key="21">
    <source>
        <dbReference type="Proteomes" id="UP000576225"/>
    </source>
</evidence>
<dbReference type="HAMAP" id="MF_00052_B">
    <property type="entry name" value="RNase_HII_B"/>
    <property type="match status" value="1"/>
</dbReference>
<name>A0A2U1AYW9_9BACT</name>
<accession>A0A2U1AYW9</accession>
<comment type="function">
    <text evidence="3 14 16">Endonuclease that specifically degrades the RNA of RNA-DNA hybrids.</text>
</comment>
<keyword evidence="10 14" id="KW-0479">Metal-binding</keyword>
<evidence type="ECO:0000256" key="5">
    <source>
        <dbReference type="ARBA" id="ARBA00007383"/>
    </source>
</evidence>
<keyword evidence="20" id="KW-1185">Reference proteome</keyword>
<comment type="caution">
    <text evidence="19">The sequence shown here is derived from an EMBL/GenBank/DDBJ whole genome shotgun (WGS) entry which is preliminary data.</text>
</comment>
<evidence type="ECO:0000256" key="3">
    <source>
        <dbReference type="ARBA" id="ARBA00004065"/>
    </source>
</evidence>
<dbReference type="GO" id="GO:0032299">
    <property type="term" value="C:ribonuclease H2 complex"/>
    <property type="evidence" value="ECO:0007669"/>
    <property type="project" value="TreeGrafter"/>
</dbReference>
<dbReference type="RefSeq" id="WP_116884043.1">
    <property type="nucleotide sequence ID" value="NZ_CALXNT010000074.1"/>
</dbReference>
<evidence type="ECO:0000256" key="16">
    <source>
        <dbReference type="RuleBase" id="RU003515"/>
    </source>
</evidence>
<comment type="cofactor">
    <cofactor evidence="14 15">
        <name>Mn(2+)</name>
        <dbReference type="ChEBI" id="CHEBI:29035"/>
    </cofactor>
    <cofactor evidence="14 15">
        <name>Mg(2+)</name>
        <dbReference type="ChEBI" id="CHEBI:18420"/>
    </cofactor>
    <text evidence="14 15">Manganese or magnesium. Binds 1 divalent metal ion per monomer in the absence of substrate. May bind a second metal ion after substrate binding.</text>
</comment>
<keyword evidence="8 14" id="KW-0963">Cytoplasm</keyword>
<keyword evidence="13 14" id="KW-0464">Manganese</keyword>
<dbReference type="AlphaFoldDB" id="A0A2U1AYW9"/>
<feature type="domain" description="RNase H type-2" evidence="17">
    <location>
        <begin position="28"/>
        <end position="217"/>
    </location>
</feature>
<dbReference type="EC" id="3.1.26.4" evidence="6 14"/>
<evidence type="ECO:0000256" key="12">
    <source>
        <dbReference type="ARBA" id="ARBA00022801"/>
    </source>
</evidence>
<evidence type="ECO:0000313" key="18">
    <source>
        <dbReference type="EMBL" id="NMD86580.1"/>
    </source>
</evidence>
<evidence type="ECO:0000256" key="14">
    <source>
        <dbReference type="HAMAP-Rule" id="MF_00052"/>
    </source>
</evidence>
<dbReference type="GO" id="GO:0003723">
    <property type="term" value="F:RNA binding"/>
    <property type="evidence" value="ECO:0007669"/>
    <property type="project" value="UniProtKB-UniRule"/>
</dbReference>
<evidence type="ECO:0000256" key="2">
    <source>
        <dbReference type="ARBA" id="ARBA00001946"/>
    </source>
</evidence>
<evidence type="ECO:0000256" key="11">
    <source>
        <dbReference type="ARBA" id="ARBA00022759"/>
    </source>
</evidence>
<proteinExistence type="inferred from homology"/>
<dbReference type="PANTHER" id="PTHR10954:SF18">
    <property type="entry name" value="RIBONUCLEASE HII"/>
    <property type="match status" value="1"/>
</dbReference>
<comment type="cofactor">
    <cofactor evidence="2">
        <name>Mg(2+)</name>
        <dbReference type="ChEBI" id="CHEBI:18420"/>
    </cofactor>
</comment>
<reference evidence="18 21" key="2">
    <citation type="submission" date="2020-04" db="EMBL/GenBank/DDBJ databases">
        <authorList>
            <person name="Hitch T.C.A."/>
            <person name="Wylensek D."/>
            <person name="Clavel T."/>
        </authorList>
    </citation>
    <scope>NUCLEOTIDE SEQUENCE [LARGE SCALE GENOMIC DNA]</scope>
    <source>
        <strain evidence="18 21">COR2-253-APC-1A</strain>
    </source>
</reference>
<feature type="binding site" evidence="14 15">
    <location>
        <position position="126"/>
    </location>
    <ligand>
        <name>a divalent metal cation</name>
        <dbReference type="ChEBI" id="CHEBI:60240"/>
    </ligand>
</feature>
<dbReference type="NCBIfam" id="NF000595">
    <property type="entry name" value="PRK00015.1-3"/>
    <property type="match status" value="1"/>
</dbReference>
<evidence type="ECO:0000256" key="15">
    <source>
        <dbReference type="PROSITE-ProRule" id="PRU01319"/>
    </source>
</evidence>
<evidence type="ECO:0000256" key="1">
    <source>
        <dbReference type="ARBA" id="ARBA00000077"/>
    </source>
</evidence>
<dbReference type="SUPFAM" id="SSF53098">
    <property type="entry name" value="Ribonuclease H-like"/>
    <property type="match status" value="1"/>
</dbReference>
<dbReference type="PANTHER" id="PTHR10954">
    <property type="entry name" value="RIBONUCLEASE H2 SUBUNIT A"/>
    <property type="match status" value="1"/>
</dbReference>
<dbReference type="PROSITE" id="PS51975">
    <property type="entry name" value="RNASE_H_2"/>
    <property type="match status" value="1"/>
</dbReference>
<dbReference type="GO" id="GO:0004523">
    <property type="term" value="F:RNA-DNA hybrid ribonuclease activity"/>
    <property type="evidence" value="ECO:0007669"/>
    <property type="project" value="UniProtKB-UniRule"/>
</dbReference>
<evidence type="ECO:0000256" key="8">
    <source>
        <dbReference type="ARBA" id="ARBA00022490"/>
    </source>
</evidence>
<dbReference type="GO" id="GO:0043137">
    <property type="term" value="P:DNA replication, removal of RNA primer"/>
    <property type="evidence" value="ECO:0007669"/>
    <property type="project" value="TreeGrafter"/>
</dbReference>
<evidence type="ECO:0000256" key="10">
    <source>
        <dbReference type="ARBA" id="ARBA00022723"/>
    </source>
</evidence>
<comment type="catalytic activity">
    <reaction evidence="1 14 15 16">
        <text>Endonucleolytic cleavage to 5'-phosphomonoester.</text>
        <dbReference type="EC" id="3.1.26.4"/>
    </reaction>
</comment>
<dbReference type="GeneID" id="78295353"/>
<sequence>MSKHGSALLLETDELLRPECECWQEGFCFVAGVDEVGRGPLAGPVVAAAVVFPRGVPWPGVYDSKQLKAADRERLDREIRSVPGVRIGIGEVPVEEIDRINILNATHRAMREAVLAAGEVDFILVDGRPVKNLPCPSRALVKGDSRSASIAAASIVAKVYRDRLMDELDLRWPGYGFKEHKGYGTAAHLESLRRLGPCPAHRKSFRPVREIIDPPPEQPELFA</sequence>
<keyword evidence="11 14" id="KW-0255">Endonuclease</keyword>
<gene>
    <name evidence="14" type="primary">rnhB</name>
    <name evidence="19" type="ORF">C8D82_11398</name>
    <name evidence="18" type="ORF">HF882_08305</name>
</gene>
<comment type="similarity">
    <text evidence="5 14 16">Belongs to the RNase HII family.</text>
</comment>
<dbReference type="GO" id="GO:0030145">
    <property type="term" value="F:manganese ion binding"/>
    <property type="evidence" value="ECO:0007669"/>
    <property type="project" value="UniProtKB-UniRule"/>
</dbReference>
<dbReference type="InterPro" id="IPR036397">
    <property type="entry name" value="RNaseH_sf"/>
</dbReference>
<dbReference type="Pfam" id="PF01351">
    <property type="entry name" value="RNase_HII"/>
    <property type="match status" value="1"/>
</dbReference>
<reference evidence="19 20" key="1">
    <citation type="submission" date="2018-04" db="EMBL/GenBank/DDBJ databases">
        <title>Genomic Encyclopedia of Type Strains, Phase IV (KMG-IV): sequencing the most valuable type-strain genomes for metagenomic binning, comparative biology and taxonomic classification.</title>
        <authorList>
            <person name="Goeker M."/>
        </authorList>
    </citation>
    <scope>NUCLEOTIDE SEQUENCE [LARGE SCALE GENOMIC DNA]</scope>
    <source>
        <strain evidence="19 20">DSM 14823</strain>
    </source>
</reference>
<evidence type="ECO:0000313" key="20">
    <source>
        <dbReference type="Proteomes" id="UP000245959"/>
    </source>
</evidence>
<evidence type="ECO:0000259" key="17">
    <source>
        <dbReference type="PROSITE" id="PS51975"/>
    </source>
</evidence>
<evidence type="ECO:0000256" key="9">
    <source>
        <dbReference type="ARBA" id="ARBA00022722"/>
    </source>
</evidence>
<dbReference type="NCBIfam" id="NF000594">
    <property type="entry name" value="PRK00015.1-1"/>
    <property type="match status" value="1"/>
</dbReference>
<evidence type="ECO:0000256" key="13">
    <source>
        <dbReference type="ARBA" id="ARBA00023211"/>
    </source>
</evidence>
<dbReference type="Proteomes" id="UP000245959">
    <property type="component" value="Unassembled WGS sequence"/>
</dbReference>
<feature type="binding site" evidence="14 15">
    <location>
        <position position="35"/>
    </location>
    <ligand>
        <name>a divalent metal cation</name>
        <dbReference type="ChEBI" id="CHEBI:60240"/>
    </ligand>
</feature>
<evidence type="ECO:0000256" key="6">
    <source>
        <dbReference type="ARBA" id="ARBA00012180"/>
    </source>
</evidence>
<evidence type="ECO:0000256" key="4">
    <source>
        <dbReference type="ARBA" id="ARBA00004496"/>
    </source>
</evidence>
<dbReference type="Proteomes" id="UP000576225">
    <property type="component" value="Unassembled WGS sequence"/>
</dbReference>
<dbReference type="InterPro" id="IPR001352">
    <property type="entry name" value="RNase_HII/HIII"/>
</dbReference>